<organism evidence="1 2">
    <name type="scientific">Thalassoglobus polymorphus</name>
    <dbReference type="NCBI Taxonomy" id="2527994"/>
    <lineage>
        <taxon>Bacteria</taxon>
        <taxon>Pseudomonadati</taxon>
        <taxon>Planctomycetota</taxon>
        <taxon>Planctomycetia</taxon>
        <taxon>Planctomycetales</taxon>
        <taxon>Planctomycetaceae</taxon>
        <taxon>Thalassoglobus</taxon>
    </lineage>
</organism>
<dbReference type="EMBL" id="CP036267">
    <property type="protein sequence ID" value="QDT31088.1"/>
    <property type="molecule type" value="Genomic_DNA"/>
</dbReference>
<proteinExistence type="predicted"/>
<dbReference type="Proteomes" id="UP000315724">
    <property type="component" value="Chromosome"/>
</dbReference>
<dbReference type="SUPFAM" id="SSF49344">
    <property type="entry name" value="CBD9-like"/>
    <property type="match status" value="1"/>
</dbReference>
<dbReference type="AlphaFoldDB" id="A0A517QHI0"/>
<dbReference type="CDD" id="cd00241">
    <property type="entry name" value="DOMON_like"/>
    <property type="match status" value="1"/>
</dbReference>
<sequence>MSLLPSPFLFRYSIPVVEVKSLPRSKAPLLKLPKQAQIVFPAAMEESPEFAKLSLAWNKNGLAVSVTVSGKTDWPDCSPDSVQSSDGVQIWFDTRDTQNIHRASRYCHHFCLLPIGEGDDGMAPVIKQLPVPRASDDAPEVDDEILLIESEADETGYTVSAWFPCAALNGFDPEAYSRMGFYICVNDKELGKQHFTIGDEFPYQSDPTLWASLELVSK</sequence>
<dbReference type="Gene3D" id="2.60.40.1190">
    <property type="match status" value="1"/>
</dbReference>
<protein>
    <recommendedName>
        <fullName evidence="3">Carbohydrate-binding domain-containing protein</fullName>
    </recommendedName>
</protein>
<dbReference type="KEGG" id="tpol:Mal48_03190"/>
<accession>A0A517QHI0</accession>
<dbReference type="RefSeq" id="WP_145195412.1">
    <property type="nucleotide sequence ID" value="NZ_CP036267.1"/>
</dbReference>
<evidence type="ECO:0008006" key="3">
    <source>
        <dbReference type="Google" id="ProtNLM"/>
    </source>
</evidence>
<gene>
    <name evidence="1" type="ORF">Mal48_03190</name>
</gene>
<dbReference type="OrthoDB" id="261771at2"/>
<evidence type="ECO:0000313" key="2">
    <source>
        <dbReference type="Proteomes" id="UP000315724"/>
    </source>
</evidence>
<reference evidence="1 2" key="1">
    <citation type="submission" date="2019-02" db="EMBL/GenBank/DDBJ databases">
        <title>Deep-cultivation of Planctomycetes and their phenomic and genomic characterization uncovers novel biology.</title>
        <authorList>
            <person name="Wiegand S."/>
            <person name="Jogler M."/>
            <person name="Boedeker C."/>
            <person name="Pinto D."/>
            <person name="Vollmers J."/>
            <person name="Rivas-Marin E."/>
            <person name="Kohn T."/>
            <person name="Peeters S.H."/>
            <person name="Heuer A."/>
            <person name="Rast P."/>
            <person name="Oberbeckmann S."/>
            <person name="Bunk B."/>
            <person name="Jeske O."/>
            <person name="Meyerdierks A."/>
            <person name="Storesund J.E."/>
            <person name="Kallscheuer N."/>
            <person name="Luecker S."/>
            <person name="Lage O.M."/>
            <person name="Pohl T."/>
            <person name="Merkel B.J."/>
            <person name="Hornburger P."/>
            <person name="Mueller R.-W."/>
            <person name="Bruemmer F."/>
            <person name="Labrenz M."/>
            <person name="Spormann A.M."/>
            <person name="Op den Camp H."/>
            <person name="Overmann J."/>
            <person name="Amann R."/>
            <person name="Jetten M.S.M."/>
            <person name="Mascher T."/>
            <person name="Medema M.H."/>
            <person name="Devos D.P."/>
            <person name="Kaster A.-K."/>
            <person name="Ovreas L."/>
            <person name="Rohde M."/>
            <person name="Galperin M.Y."/>
            <person name="Jogler C."/>
        </authorList>
    </citation>
    <scope>NUCLEOTIDE SEQUENCE [LARGE SCALE GENOMIC DNA]</scope>
    <source>
        <strain evidence="1 2">Mal48</strain>
    </source>
</reference>
<keyword evidence="2" id="KW-1185">Reference proteome</keyword>
<name>A0A517QHI0_9PLAN</name>
<evidence type="ECO:0000313" key="1">
    <source>
        <dbReference type="EMBL" id="QDT31088.1"/>
    </source>
</evidence>